<sequence>MLIDPVHGMEGVKNGLLLWYDRILPALLPFSIISYILVASDNLSFFSRILHPVIKKLIPVSPDGVYPLLAGFLFGFPLGSKIIGQLSENGQLRSSEAQILLSVCNNISPVFITGYMVHQCIGCDAYMLPAILCIYLPPLFFAAIRLRFLKGTASDKKNEASRSQITFKIIDAGIMNGFETLLKLCGYIVIFSILCKPLSLLKNSIPFVSLLFGSILEVTNGISCIAGYGFSKEAMFLLCTTCTSFGGICGIAQTSSMISDTNLSMSVYIRDKLFFSVMTFGCALCYLYLL</sequence>
<dbReference type="Proteomes" id="UP001454489">
    <property type="component" value="Unassembled WGS sequence"/>
</dbReference>
<dbReference type="InterPro" id="IPR011642">
    <property type="entry name" value="Gate_dom"/>
</dbReference>
<dbReference type="RefSeq" id="WP_353530751.1">
    <property type="nucleotide sequence ID" value="NZ_JBBMEX010000006.1"/>
</dbReference>
<feature type="domain" description="Nucleoside transporter/FeoB GTPase Gate" evidence="2">
    <location>
        <begin position="22"/>
        <end position="112"/>
    </location>
</feature>
<keyword evidence="4" id="KW-1185">Reference proteome</keyword>
<feature type="transmembrane region" description="Helical" evidence="1">
    <location>
        <begin position="205"/>
        <end position="228"/>
    </location>
</feature>
<evidence type="ECO:0000256" key="1">
    <source>
        <dbReference type="SAM" id="Phobius"/>
    </source>
</evidence>
<proteinExistence type="predicted"/>
<comment type="caution">
    <text evidence="3">The sequence shown here is derived from an EMBL/GenBank/DDBJ whole genome shotgun (WGS) entry which is preliminary data.</text>
</comment>
<dbReference type="EMBL" id="JBBMEX010000006">
    <property type="protein sequence ID" value="MEQ2557683.1"/>
    <property type="molecule type" value="Genomic_DNA"/>
</dbReference>
<feature type="transmembrane region" description="Helical" evidence="1">
    <location>
        <begin position="235"/>
        <end position="253"/>
    </location>
</feature>
<keyword evidence="1" id="KW-1133">Transmembrane helix</keyword>
<feature type="transmembrane region" description="Helical" evidence="1">
    <location>
        <begin position="23"/>
        <end position="43"/>
    </location>
</feature>
<accession>A0ABV1HD81</accession>
<evidence type="ECO:0000259" key="2">
    <source>
        <dbReference type="Pfam" id="PF07670"/>
    </source>
</evidence>
<protein>
    <submittedName>
        <fullName evidence="3">Nucleoside recognition domain-containing protein</fullName>
    </submittedName>
</protein>
<gene>
    <name evidence="3" type="ORF">WMO43_07350</name>
</gene>
<dbReference type="Pfam" id="PF07670">
    <property type="entry name" value="Gate"/>
    <property type="match status" value="1"/>
</dbReference>
<feature type="transmembrane region" description="Helical" evidence="1">
    <location>
        <begin position="126"/>
        <end position="148"/>
    </location>
</feature>
<keyword evidence="1" id="KW-0812">Transmembrane</keyword>
<organism evidence="3 4">
    <name type="scientific">Maccoyibacter intestinihominis</name>
    <dbReference type="NCBI Taxonomy" id="3133499"/>
    <lineage>
        <taxon>Bacteria</taxon>
        <taxon>Bacillati</taxon>
        <taxon>Bacillota</taxon>
        <taxon>Clostridia</taxon>
        <taxon>Lachnospirales</taxon>
        <taxon>Lachnospiraceae</taxon>
        <taxon>Maccoyibacter</taxon>
    </lineage>
</organism>
<keyword evidence="1" id="KW-0472">Membrane</keyword>
<evidence type="ECO:0000313" key="4">
    <source>
        <dbReference type="Proteomes" id="UP001454489"/>
    </source>
</evidence>
<reference evidence="3 4" key="1">
    <citation type="submission" date="2024-03" db="EMBL/GenBank/DDBJ databases">
        <title>Human intestinal bacterial collection.</title>
        <authorList>
            <person name="Pauvert C."/>
            <person name="Hitch T.C.A."/>
            <person name="Clavel T."/>
        </authorList>
    </citation>
    <scope>NUCLEOTIDE SEQUENCE [LARGE SCALE GENOMIC DNA]</scope>
    <source>
        <strain evidence="3 4">CLA-AA-H185</strain>
    </source>
</reference>
<evidence type="ECO:0000313" key="3">
    <source>
        <dbReference type="EMBL" id="MEQ2557683.1"/>
    </source>
</evidence>
<feature type="transmembrane region" description="Helical" evidence="1">
    <location>
        <begin position="169"/>
        <end position="193"/>
    </location>
</feature>
<feature type="transmembrane region" description="Helical" evidence="1">
    <location>
        <begin position="273"/>
        <end position="289"/>
    </location>
</feature>
<name>A0ABV1HD81_9FIRM</name>
<feature type="transmembrane region" description="Helical" evidence="1">
    <location>
        <begin position="64"/>
        <end position="83"/>
    </location>
</feature>